<feature type="transmembrane region" description="Helical" evidence="1">
    <location>
        <begin position="6"/>
        <end position="26"/>
    </location>
</feature>
<evidence type="ECO:0000256" key="1">
    <source>
        <dbReference type="SAM" id="Phobius"/>
    </source>
</evidence>
<gene>
    <name evidence="2" type="ORF">X943_000183</name>
</gene>
<feature type="transmembrane region" description="Helical" evidence="1">
    <location>
        <begin position="63"/>
        <end position="83"/>
    </location>
</feature>
<organism evidence="2 3">
    <name type="scientific">Babesia divergens</name>
    <dbReference type="NCBI Taxonomy" id="32595"/>
    <lineage>
        <taxon>Eukaryota</taxon>
        <taxon>Sar</taxon>
        <taxon>Alveolata</taxon>
        <taxon>Apicomplexa</taxon>
        <taxon>Aconoidasida</taxon>
        <taxon>Piroplasmida</taxon>
        <taxon>Babesiidae</taxon>
        <taxon>Babesia</taxon>
    </lineage>
</organism>
<keyword evidence="1" id="KW-0472">Membrane</keyword>
<sequence>MGFMIFLCRMIGVCAGFVIPVAGGLYASAVGNVKQANYFLRALIIWVIMDTICSPVLSAFCGIVSGLLWPLAFSVISIALVIPRARAIEYGDRYIVSMIRNGKLNAIATKCIDLLQPFKSKVETFIAPSATKNA</sequence>
<feature type="transmembrane region" description="Helical" evidence="1">
    <location>
        <begin position="38"/>
        <end position="57"/>
    </location>
</feature>
<dbReference type="Proteomes" id="UP001195914">
    <property type="component" value="Unassembled WGS sequence"/>
</dbReference>
<dbReference type="EMBL" id="JAHBMH010000073">
    <property type="protein sequence ID" value="KAK1932657.1"/>
    <property type="molecule type" value="Genomic_DNA"/>
</dbReference>
<evidence type="ECO:0000313" key="3">
    <source>
        <dbReference type="Proteomes" id="UP001195914"/>
    </source>
</evidence>
<dbReference type="AlphaFoldDB" id="A0AAD9G6D2"/>
<protein>
    <submittedName>
        <fullName evidence="2">Membrane protein</fullName>
    </submittedName>
</protein>
<comment type="caution">
    <text evidence="2">The sequence shown here is derived from an EMBL/GenBank/DDBJ whole genome shotgun (WGS) entry which is preliminary data.</text>
</comment>
<proteinExistence type="predicted"/>
<keyword evidence="3" id="KW-1185">Reference proteome</keyword>
<evidence type="ECO:0000313" key="2">
    <source>
        <dbReference type="EMBL" id="KAK1932657.1"/>
    </source>
</evidence>
<accession>A0AAD9G6D2</accession>
<keyword evidence="1" id="KW-0812">Transmembrane</keyword>
<reference evidence="2" key="1">
    <citation type="journal article" date="2014" name="Nucleic Acids Res.">
        <title>The evolutionary dynamics of variant antigen genes in Babesia reveal a history of genomic innovation underlying host-parasite interaction.</title>
        <authorList>
            <person name="Jackson A.P."/>
            <person name="Otto T.D."/>
            <person name="Darby A."/>
            <person name="Ramaprasad A."/>
            <person name="Xia D."/>
            <person name="Echaide I.E."/>
            <person name="Farber M."/>
            <person name="Gahlot S."/>
            <person name="Gamble J."/>
            <person name="Gupta D."/>
            <person name="Gupta Y."/>
            <person name="Jackson L."/>
            <person name="Malandrin L."/>
            <person name="Malas T.B."/>
            <person name="Moussa E."/>
            <person name="Nair M."/>
            <person name="Reid A.J."/>
            <person name="Sanders M."/>
            <person name="Sharma J."/>
            <person name="Tracey A."/>
            <person name="Quail M.A."/>
            <person name="Weir W."/>
            <person name="Wastling J.M."/>
            <person name="Hall N."/>
            <person name="Willadsen P."/>
            <person name="Lingelbach K."/>
            <person name="Shiels B."/>
            <person name="Tait A."/>
            <person name="Berriman M."/>
            <person name="Allred D.R."/>
            <person name="Pain A."/>
        </authorList>
    </citation>
    <scope>NUCLEOTIDE SEQUENCE</scope>
    <source>
        <strain evidence="2">1802A</strain>
    </source>
</reference>
<reference evidence="2" key="2">
    <citation type="submission" date="2021-05" db="EMBL/GenBank/DDBJ databases">
        <authorList>
            <person name="Pain A."/>
        </authorList>
    </citation>
    <scope>NUCLEOTIDE SEQUENCE</scope>
    <source>
        <strain evidence="2">1802A</strain>
    </source>
</reference>
<name>A0AAD9G6D2_BABDI</name>
<keyword evidence="1" id="KW-1133">Transmembrane helix</keyword>